<evidence type="ECO:0000256" key="13">
    <source>
        <dbReference type="ARBA" id="ARBA00023128"/>
    </source>
</evidence>
<keyword evidence="11 16" id="KW-0520">NAD</keyword>
<evidence type="ECO:0000256" key="6">
    <source>
        <dbReference type="ARBA" id="ARBA00022660"/>
    </source>
</evidence>
<evidence type="ECO:0000256" key="15">
    <source>
        <dbReference type="ARBA" id="ARBA00049551"/>
    </source>
</evidence>
<feature type="transmembrane region" description="Helical" evidence="16">
    <location>
        <begin position="245"/>
        <end position="265"/>
    </location>
</feature>
<keyword evidence="14 16" id="KW-0472">Membrane</keyword>
<keyword evidence="13 16" id="KW-0496">Mitochondrion</keyword>
<organism evidence="18">
    <name type="scientific">Ihlea magalhanica</name>
    <dbReference type="NCBI Taxonomy" id="2781116"/>
    <lineage>
        <taxon>Eukaryota</taxon>
        <taxon>Metazoa</taxon>
        <taxon>Chordata</taxon>
        <taxon>Tunicata</taxon>
        <taxon>Thaliacea</taxon>
        <taxon>Salpida</taxon>
        <taxon>Salpidae</taxon>
        <taxon>Ihlea</taxon>
    </lineage>
</organism>
<evidence type="ECO:0000256" key="14">
    <source>
        <dbReference type="ARBA" id="ARBA00023136"/>
    </source>
</evidence>
<dbReference type="GO" id="GO:0008137">
    <property type="term" value="F:NADH dehydrogenase (ubiquinone) activity"/>
    <property type="evidence" value="ECO:0007669"/>
    <property type="project" value="UniProtKB-UniRule"/>
</dbReference>
<geneLocation type="mitochondrion" evidence="18"/>
<dbReference type="PANTHER" id="PTHR43507">
    <property type="entry name" value="NADH-UBIQUINONE OXIDOREDUCTASE CHAIN 4"/>
    <property type="match status" value="1"/>
</dbReference>
<feature type="transmembrane region" description="Helical" evidence="16">
    <location>
        <begin position="340"/>
        <end position="363"/>
    </location>
</feature>
<protein>
    <recommendedName>
        <fullName evidence="4 16">NADH-ubiquinone oxidoreductase chain 4</fullName>
        <ecNumber evidence="3 16">7.1.1.2</ecNumber>
    </recommendedName>
</protein>
<evidence type="ECO:0000259" key="17">
    <source>
        <dbReference type="Pfam" id="PF00361"/>
    </source>
</evidence>
<feature type="transmembrane region" description="Helical" evidence="16">
    <location>
        <begin position="221"/>
        <end position="238"/>
    </location>
</feature>
<feature type="transmembrane region" description="Helical" evidence="16">
    <location>
        <begin position="35"/>
        <end position="53"/>
    </location>
</feature>
<evidence type="ECO:0000313" key="18">
    <source>
        <dbReference type="EMBL" id="BCM73290.1"/>
    </source>
</evidence>
<evidence type="ECO:0000256" key="16">
    <source>
        <dbReference type="RuleBase" id="RU003297"/>
    </source>
</evidence>
<dbReference type="AlphaFoldDB" id="A0AA86IXD1"/>
<evidence type="ECO:0000256" key="7">
    <source>
        <dbReference type="ARBA" id="ARBA00022692"/>
    </source>
</evidence>
<dbReference type="GO" id="GO:0015990">
    <property type="term" value="P:electron transport coupled proton transport"/>
    <property type="evidence" value="ECO:0007669"/>
    <property type="project" value="TreeGrafter"/>
</dbReference>
<dbReference type="GO" id="GO:0048039">
    <property type="term" value="F:ubiquinone binding"/>
    <property type="evidence" value="ECO:0007669"/>
    <property type="project" value="TreeGrafter"/>
</dbReference>
<feature type="transmembrane region" description="Helical" evidence="16">
    <location>
        <begin position="12"/>
        <end position="29"/>
    </location>
</feature>
<feature type="transmembrane region" description="Helical" evidence="16">
    <location>
        <begin position="155"/>
        <end position="178"/>
    </location>
</feature>
<reference evidence="18" key="1">
    <citation type="submission" date="2020-10" db="EMBL/GenBank/DDBJ databases">
        <title>Nuclear ribosomal and mitochondrial DNA copy number and intra-individual variation in the tunicate zooplankton salps.</title>
        <authorList>
            <person name="Goodall-Copestake W.P."/>
        </authorList>
    </citation>
    <scope>NUCLEOTIDE SEQUENCE</scope>
    <source>
        <strain evidence="18">E20_Im1</strain>
        <tissue evidence="18">Muscle</tissue>
    </source>
</reference>
<keyword evidence="10 16" id="KW-1133">Transmembrane helix</keyword>
<dbReference type="GO" id="GO:0031966">
    <property type="term" value="C:mitochondrial membrane"/>
    <property type="evidence" value="ECO:0007669"/>
    <property type="project" value="UniProtKB-SubCell"/>
</dbReference>
<comment type="function">
    <text evidence="16">Core subunit of the mitochondrial membrane respiratory chain NADH dehydrogenase (Complex I) which catalyzes electron transfer from NADH through the respiratory chain, using ubiquinone as an electron acceptor. Essential for the catalytic activity and assembly of complex I.</text>
</comment>
<evidence type="ECO:0000256" key="8">
    <source>
        <dbReference type="ARBA" id="ARBA00022967"/>
    </source>
</evidence>
<comment type="catalytic activity">
    <reaction evidence="15 16">
        <text>a ubiquinone + NADH + 5 H(+)(in) = a ubiquinol + NAD(+) + 4 H(+)(out)</text>
        <dbReference type="Rhea" id="RHEA:29091"/>
        <dbReference type="Rhea" id="RHEA-COMP:9565"/>
        <dbReference type="Rhea" id="RHEA-COMP:9566"/>
        <dbReference type="ChEBI" id="CHEBI:15378"/>
        <dbReference type="ChEBI" id="CHEBI:16389"/>
        <dbReference type="ChEBI" id="CHEBI:17976"/>
        <dbReference type="ChEBI" id="CHEBI:57540"/>
        <dbReference type="ChEBI" id="CHEBI:57945"/>
        <dbReference type="EC" id="7.1.1.2"/>
    </reaction>
</comment>
<comment type="subcellular location">
    <subcellularLocation>
        <location evidence="1 16">Mitochondrion membrane</location>
        <topology evidence="1 16">Multi-pass membrane protein</topology>
    </subcellularLocation>
</comment>
<keyword evidence="8" id="KW-1278">Translocase</keyword>
<keyword evidence="7 16" id="KW-0812">Transmembrane</keyword>
<sequence>MVIFQLTSMGVLLILFKMIGSFTILYGLFDIPSLGALSMLLGSFLLLFSLYACKSVSINVNVLTLMFIIFLHFIIFMESNFLFILLVGDFMLCWMTLGFGLNHMTSKGFLCNLYLVYYVLIPSTPLLLFLGVQYANKGSQGSNLTLTESLFCDFVLMQSLMLLSGMAKLPAFGFHYWLPKAHVQASTPLSMILAGLSLKIGLMITSFLFLFLNVLPLTGKVFSYLLLLGLTVGSFMLLNATDSKVFLAYSSVVHMSTAGLGLMLIMQESAIGGWLIGLGHCISSPMLFYLAGNTQYSQGSRTMKPSTSMKFQWMMLFVLVFLLLDLPFPPTFSFWGEVLIMTNLFAVAGFMCCLLFLPFISILRGYELFFQNKKMIFCQGITANMVSMMCILFFSWFMV</sequence>
<evidence type="ECO:0000256" key="9">
    <source>
        <dbReference type="ARBA" id="ARBA00022982"/>
    </source>
</evidence>
<dbReference type="PANTHER" id="PTHR43507:SF20">
    <property type="entry name" value="NADH-UBIQUINONE OXIDOREDUCTASE CHAIN 4"/>
    <property type="match status" value="1"/>
</dbReference>
<feature type="domain" description="NADH:quinone oxidoreductase/Mrp antiporter transmembrane" evidence="17">
    <location>
        <begin position="113"/>
        <end position="355"/>
    </location>
</feature>
<feature type="transmembrane region" description="Helical" evidence="16">
    <location>
        <begin position="58"/>
        <end position="75"/>
    </location>
</feature>
<feature type="transmembrane region" description="Helical" evidence="16">
    <location>
        <begin position="113"/>
        <end position="135"/>
    </location>
</feature>
<evidence type="ECO:0000256" key="4">
    <source>
        <dbReference type="ARBA" id="ARBA00021006"/>
    </source>
</evidence>
<evidence type="ECO:0000256" key="12">
    <source>
        <dbReference type="ARBA" id="ARBA00023075"/>
    </source>
</evidence>
<keyword evidence="6 16" id="KW-0679">Respiratory chain</keyword>
<feature type="transmembrane region" description="Helical" evidence="16">
    <location>
        <begin position="375"/>
        <end position="398"/>
    </location>
</feature>
<comment type="similarity">
    <text evidence="2 16">Belongs to the complex I subunit 4 family.</text>
</comment>
<keyword evidence="5 16" id="KW-0813">Transport</keyword>
<gene>
    <name evidence="18" type="primary">nad4</name>
</gene>
<evidence type="ECO:0000256" key="3">
    <source>
        <dbReference type="ARBA" id="ARBA00012944"/>
    </source>
</evidence>
<dbReference type="EMBL" id="LC590029">
    <property type="protein sequence ID" value="BCM73290.1"/>
    <property type="molecule type" value="Genomic_DNA"/>
</dbReference>
<keyword evidence="9 16" id="KW-0249">Electron transport</keyword>
<feature type="transmembrane region" description="Helical" evidence="16">
    <location>
        <begin position="311"/>
        <end position="328"/>
    </location>
</feature>
<dbReference type="EC" id="7.1.1.2" evidence="3 16"/>
<proteinExistence type="inferred from homology"/>
<evidence type="ECO:0000256" key="1">
    <source>
        <dbReference type="ARBA" id="ARBA00004225"/>
    </source>
</evidence>
<accession>A0AA86IXD1</accession>
<feature type="transmembrane region" description="Helical" evidence="16">
    <location>
        <begin position="271"/>
        <end position="290"/>
    </location>
</feature>
<dbReference type="InterPro" id="IPR003918">
    <property type="entry name" value="NADH_UbQ_OxRdtase"/>
</dbReference>
<evidence type="ECO:0000256" key="5">
    <source>
        <dbReference type="ARBA" id="ARBA00022448"/>
    </source>
</evidence>
<dbReference type="GO" id="GO:0003954">
    <property type="term" value="F:NADH dehydrogenase activity"/>
    <property type="evidence" value="ECO:0007669"/>
    <property type="project" value="TreeGrafter"/>
</dbReference>
<evidence type="ECO:0000256" key="11">
    <source>
        <dbReference type="ARBA" id="ARBA00023027"/>
    </source>
</evidence>
<dbReference type="InterPro" id="IPR001750">
    <property type="entry name" value="ND/Mrp_TM"/>
</dbReference>
<keyword evidence="12 16" id="KW-0830">Ubiquinone</keyword>
<dbReference type="GO" id="GO:0042773">
    <property type="term" value="P:ATP synthesis coupled electron transport"/>
    <property type="evidence" value="ECO:0007669"/>
    <property type="project" value="InterPro"/>
</dbReference>
<name>A0AA86IXD1_9UROC</name>
<dbReference type="PRINTS" id="PR01437">
    <property type="entry name" value="NUOXDRDTASE4"/>
</dbReference>
<feature type="transmembrane region" description="Helical" evidence="16">
    <location>
        <begin position="81"/>
        <end position="101"/>
    </location>
</feature>
<evidence type="ECO:0000256" key="10">
    <source>
        <dbReference type="ARBA" id="ARBA00022989"/>
    </source>
</evidence>
<evidence type="ECO:0000256" key="2">
    <source>
        <dbReference type="ARBA" id="ARBA00009025"/>
    </source>
</evidence>
<dbReference type="Pfam" id="PF00361">
    <property type="entry name" value="Proton_antipo_M"/>
    <property type="match status" value="1"/>
</dbReference>
<feature type="transmembrane region" description="Helical" evidence="16">
    <location>
        <begin position="190"/>
        <end position="215"/>
    </location>
</feature>